<dbReference type="Proteomes" id="UP001338582">
    <property type="component" value="Chromosome 2"/>
</dbReference>
<evidence type="ECO:0000256" key="3">
    <source>
        <dbReference type="ARBA" id="ARBA00010707"/>
    </source>
</evidence>
<name>A0AAX4H713_9ASCO</name>
<comment type="similarity">
    <text evidence="3">Belongs to the INP1 family.</text>
</comment>
<sequence length="559" mass="63157">MPDEDLPPPVPSIKKETRRKRRRNRKKNPTNQTTLDKPTMVTMPHEPPPILSQTQSLHGNMSPRKQALKRHEDIIKQEAQSIFNEAKRNMKPTSCSSAGTDVSLGNGTLLSSLKFEEKTMLTEIAHSHILVYHDLHQKSLEKTISGNLLARGALKIFQLHNGDVTYMSCGESFVYPLMPKLNLLRTDKNTFILPLANPRRYWKIVLENTDHSHLLELEAVLQNVVKYTNLWSDNLSLQLLRHDEHPSTPDSRTAADKLLSLIFNELPPSPPSVSASPPCSPKNMHPIALDSKMMIPPPEFLSNVFGSPHHENFYPPNLNTYESHLSNQKVVNDAGDDSSMDSLLDEYEETLSVTKTMSRQNSISHFPSLVHGNDQFESLNYRTIHPIPSHKFRSDAQSVDHGWSNSQRLNENLLARRMNMSQGARSRKSSTSDLYTSVSNWMEPGRQPNNNKVPHSKSMRSMASRQSLAVSNTLLDAYREIPAAEKHSSVPSTHLHGTKHKNYHVQTSKALAAMTPKVETVSHPHKNDGLTPSEVYDLIRNRDNTTRPKTSGIRSFFGW</sequence>
<feature type="compositionally biased region" description="Polar residues" evidence="6">
    <location>
        <begin position="447"/>
        <end position="457"/>
    </location>
</feature>
<dbReference type="KEGG" id="asau:88172579"/>
<dbReference type="InterPro" id="IPR024758">
    <property type="entry name" value="Inp1"/>
</dbReference>
<feature type="compositionally biased region" description="Basic residues" evidence="6">
    <location>
        <begin position="16"/>
        <end position="28"/>
    </location>
</feature>
<keyword evidence="5" id="KW-0472">Membrane</keyword>
<organism evidence="7 8">
    <name type="scientific">Australozyma saopauloensis</name>
    <dbReference type="NCBI Taxonomy" id="291208"/>
    <lineage>
        <taxon>Eukaryota</taxon>
        <taxon>Fungi</taxon>
        <taxon>Dikarya</taxon>
        <taxon>Ascomycota</taxon>
        <taxon>Saccharomycotina</taxon>
        <taxon>Pichiomycetes</taxon>
        <taxon>Metschnikowiaceae</taxon>
        <taxon>Australozyma</taxon>
    </lineage>
</organism>
<evidence type="ECO:0000256" key="1">
    <source>
        <dbReference type="ARBA" id="ARBA00003594"/>
    </source>
</evidence>
<dbReference type="GO" id="GO:0045033">
    <property type="term" value="P:peroxisome inheritance"/>
    <property type="evidence" value="ECO:0007669"/>
    <property type="project" value="InterPro"/>
</dbReference>
<keyword evidence="8" id="KW-1185">Reference proteome</keyword>
<dbReference type="AlphaFoldDB" id="A0AAX4H713"/>
<evidence type="ECO:0000256" key="5">
    <source>
        <dbReference type="ARBA" id="ARBA00023136"/>
    </source>
</evidence>
<dbReference type="RefSeq" id="XP_062876630.1">
    <property type="nucleotide sequence ID" value="XM_063020560.1"/>
</dbReference>
<gene>
    <name evidence="7" type="ORF">PUMCH_001514</name>
</gene>
<evidence type="ECO:0000256" key="6">
    <source>
        <dbReference type="SAM" id="MobiDB-lite"/>
    </source>
</evidence>
<dbReference type="Pfam" id="PF12634">
    <property type="entry name" value="Inp1"/>
    <property type="match status" value="1"/>
</dbReference>
<dbReference type="GeneID" id="88172579"/>
<evidence type="ECO:0000313" key="7">
    <source>
        <dbReference type="EMBL" id="WPK24247.1"/>
    </source>
</evidence>
<feature type="region of interest" description="Disordered" evidence="6">
    <location>
        <begin position="1"/>
        <end position="42"/>
    </location>
</feature>
<evidence type="ECO:0000256" key="4">
    <source>
        <dbReference type="ARBA" id="ARBA00021397"/>
    </source>
</evidence>
<feature type="compositionally biased region" description="Polar residues" evidence="6">
    <location>
        <begin position="421"/>
        <end position="440"/>
    </location>
</feature>
<accession>A0AAX4H713</accession>
<proteinExistence type="inferred from homology"/>
<feature type="region of interest" description="Disordered" evidence="6">
    <location>
        <begin position="421"/>
        <end position="457"/>
    </location>
</feature>
<dbReference type="GO" id="GO:0005780">
    <property type="term" value="C:extrinsic component of intraperoxisomal membrane"/>
    <property type="evidence" value="ECO:0007669"/>
    <property type="project" value="InterPro"/>
</dbReference>
<reference evidence="7 8" key="1">
    <citation type="submission" date="2023-10" db="EMBL/GenBank/DDBJ databases">
        <title>Draft Genome Sequence of Candida saopaulonensis from a very Premature Infant with Sepsis.</title>
        <authorList>
            <person name="Ning Y."/>
            <person name="Dai R."/>
            <person name="Xiao M."/>
            <person name="Xu Y."/>
            <person name="Yan Q."/>
            <person name="Zhang L."/>
        </authorList>
    </citation>
    <scope>NUCLEOTIDE SEQUENCE [LARGE SCALE GENOMIC DNA]</scope>
    <source>
        <strain evidence="7 8">19XY460</strain>
    </source>
</reference>
<comment type="function">
    <text evidence="1">Required for peroxisome inheritance.</text>
</comment>
<evidence type="ECO:0000313" key="8">
    <source>
        <dbReference type="Proteomes" id="UP001338582"/>
    </source>
</evidence>
<evidence type="ECO:0000256" key="2">
    <source>
        <dbReference type="ARBA" id="ARBA00004421"/>
    </source>
</evidence>
<protein>
    <recommendedName>
        <fullName evidence="4">Inheritance of peroxisomes protein 1</fullName>
    </recommendedName>
</protein>
<dbReference type="EMBL" id="CP138895">
    <property type="protein sequence ID" value="WPK24247.1"/>
    <property type="molecule type" value="Genomic_DNA"/>
</dbReference>
<comment type="subcellular location">
    <subcellularLocation>
        <location evidence="2">Peroxisome membrane</location>
        <topology evidence="2">Peripheral membrane protein</topology>
    </subcellularLocation>
</comment>